<dbReference type="InterPro" id="IPR025532">
    <property type="entry name" value="G6P_1-epimerase"/>
</dbReference>
<dbReference type="GO" id="GO:0047938">
    <property type="term" value="F:glucose-6-phosphate 1-epimerase activity"/>
    <property type="evidence" value="ECO:0007669"/>
    <property type="project" value="UniProtKB-UniRule"/>
</dbReference>
<evidence type="ECO:0000256" key="3">
    <source>
        <dbReference type="ARBA" id="ARBA00012083"/>
    </source>
</evidence>
<dbReference type="EC" id="5.1.3.15" evidence="3 5"/>
<dbReference type="AlphaFoldDB" id="A0AAU9LLM4"/>
<keyword evidence="7" id="KW-0732">Signal</keyword>
<keyword evidence="4 5" id="KW-0413">Isomerase</keyword>
<protein>
    <recommendedName>
        <fullName evidence="3 5">glucose-6-phosphate 1-epimerase</fullName>
        <ecNumber evidence="3 5">5.1.3.15</ecNumber>
    </recommendedName>
</protein>
<name>A0AAU9LLM4_9STRA</name>
<dbReference type="InterPro" id="IPR011013">
    <property type="entry name" value="Gal_mutarotase_sf_dom"/>
</dbReference>
<evidence type="ECO:0000313" key="9">
    <source>
        <dbReference type="Proteomes" id="UP001160483"/>
    </source>
</evidence>
<evidence type="ECO:0000256" key="7">
    <source>
        <dbReference type="SAM" id="SignalP"/>
    </source>
</evidence>
<dbReference type="PANTHER" id="PTHR11122:SF13">
    <property type="entry name" value="GLUCOSE-6-PHOSPHATE 1-EPIMERASE"/>
    <property type="match status" value="1"/>
</dbReference>
<dbReference type="Proteomes" id="UP001160483">
    <property type="component" value="Unassembled WGS sequence"/>
</dbReference>
<evidence type="ECO:0000256" key="5">
    <source>
        <dbReference type="PIRNR" id="PIRNR016020"/>
    </source>
</evidence>
<organism evidence="8 9">
    <name type="scientific">Peronospora belbahrii</name>
    <dbReference type="NCBI Taxonomy" id="622444"/>
    <lineage>
        <taxon>Eukaryota</taxon>
        <taxon>Sar</taxon>
        <taxon>Stramenopiles</taxon>
        <taxon>Oomycota</taxon>
        <taxon>Peronosporomycetes</taxon>
        <taxon>Peronosporales</taxon>
        <taxon>Peronosporaceae</taxon>
        <taxon>Peronospora</taxon>
    </lineage>
</organism>
<accession>A0AAU9LLM4</accession>
<proteinExistence type="inferred from homology"/>
<sequence>MTNVFIFKTAALVATLIGCANANLETVKLTNLYGSSTEIFLFGAHVKSFHAAMDKDLDLLFMSKCSKMDGKHPVRGGIPIVYPNFGGALKQLGAEKLPGHGFARVSNWTLMWPFDFELKYVVKLHANALETALHVRNTDTKPIKFHALLHNYLAVDDVRKAGVSVSGLDGVVYFDKVAKVTKKEDRKSIKIMGEIDNVYKKAPDRVTATITGVNAVDRSVVVEKSGSICSEDGKDKTTVKTDVVLWNPWDERAKTMPDFGAEEYNKMVAIEPGYVDEQFTLSAGKTFKLHQSISVYTL</sequence>
<dbReference type="PANTHER" id="PTHR11122">
    <property type="entry name" value="APOSPORY-ASSOCIATED PROTEIN C-RELATED"/>
    <property type="match status" value="1"/>
</dbReference>
<dbReference type="EMBL" id="CAKKTJ010000330">
    <property type="protein sequence ID" value="CAH0481783.1"/>
    <property type="molecule type" value="Genomic_DNA"/>
</dbReference>
<dbReference type="Pfam" id="PF01263">
    <property type="entry name" value="Aldose_epim"/>
    <property type="match status" value="1"/>
</dbReference>
<dbReference type="Gene3D" id="2.70.98.10">
    <property type="match status" value="1"/>
</dbReference>
<evidence type="ECO:0000256" key="6">
    <source>
        <dbReference type="PIRSR" id="PIRSR016020-1"/>
    </source>
</evidence>
<dbReference type="GO" id="GO:0005975">
    <property type="term" value="P:carbohydrate metabolic process"/>
    <property type="evidence" value="ECO:0007669"/>
    <property type="project" value="InterPro"/>
</dbReference>
<feature type="active site" evidence="6">
    <location>
        <position position="150"/>
    </location>
</feature>
<reference evidence="8" key="1">
    <citation type="submission" date="2021-11" db="EMBL/GenBank/DDBJ databases">
        <authorList>
            <person name="Islam A."/>
            <person name="Islam S."/>
            <person name="Flora M.S."/>
            <person name="Rahman M."/>
            <person name="Ziaur R.M."/>
            <person name="Epstein J.H."/>
            <person name="Hassan M."/>
            <person name="Klassen M."/>
            <person name="Woodard K."/>
            <person name="Webb A."/>
            <person name="Webby R.J."/>
            <person name="El Zowalaty M.E."/>
        </authorList>
    </citation>
    <scope>NUCLEOTIDE SEQUENCE</scope>
    <source>
        <strain evidence="8">Pbs3</strain>
    </source>
</reference>
<evidence type="ECO:0000313" key="8">
    <source>
        <dbReference type="EMBL" id="CAH0481783.1"/>
    </source>
</evidence>
<comment type="similarity">
    <text evidence="2 5">Belongs to the glucose-6-phosphate 1-epimerase family.</text>
</comment>
<dbReference type="InterPro" id="IPR014718">
    <property type="entry name" value="GH-type_carb-bd"/>
</dbReference>
<dbReference type="GO" id="GO:0005737">
    <property type="term" value="C:cytoplasm"/>
    <property type="evidence" value="ECO:0007669"/>
    <property type="project" value="TreeGrafter"/>
</dbReference>
<evidence type="ECO:0000256" key="4">
    <source>
        <dbReference type="ARBA" id="ARBA00023235"/>
    </source>
</evidence>
<feature type="signal peptide" evidence="7">
    <location>
        <begin position="1"/>
        <end position="22"/>
    </location>
</feature>
<feature type="active site" evidence="6">
    <location>
        <position position="271"/>
    </location>
</feature>
<comment type="caution">
    <text evidence="8">The sequence shown here is derived from an EMBL/GenBank/DDBJ whole genome shotgun (WGS) entry which is preliminary data.</text>
</comment>
<comment type="catalytic activity">
    <reaction evidence="1">
        <text>alpha-D-glucose 6-phosphate = beta-D-glucose 6-phosphate</text>
        <dbReference type="Rhea" id="RHEA:16249"/>
        <dbReference type="ChEBI" id="CHEBI:58225"/>
        <dbReference type="ChEBI" id="CHEBI:58247"/>
        <dbReference type="EC" id="5.1.3.15"/>
    </reaction>
</comment>
<feature type="chain" id="PRO_5043650521" description="glucose-6-phosphate 1-epimerase" evidence="7">
    <location>
        <begin position="23"/>
        <end position="298"/>
    </location>
</feature>
<dbReference type="PIRSF" id="PIRSF016020">
    <property type="entry name" value="PHexose_mutarotase"/>
    <property type="match status" value="1"/>
</dbReference>
<evidence type="ECO:0000256" key="2">
    <source>
        <dbReference type="ARBA" id="ARBA00005866"/>
    </source>
</evidence>
<dbReference type="SUPFAM" id="SSF74650">
    <property type="entry name" value="Galactose mutarotase-like"/>
    <property type="match status" value="1"/>
</dbReference>
<evidence type="ECO:0000256" key="1">
    <source>
        <dbReference type="ARBA" id="ARBA00001096"/>
    </source>
</evidence>
<dbReference type="CDD" id="cd09020">
    <property type="entry name" value="D-hex-6-P-epi_like"/>
    <property type="match status" value="1"/>
</dbReference>
<dbReference type="GO" id="GO:0030246">
    <property type="term" value="F:carbohydrate binding"/>
    <property type="evidence" value="ECO:0007669"/>
    <property type="project" value="UniProtKB-UniRule"/>
</dbReference>
<gene>
    <name evidence="8" type="ORF">PBS003_LOCUS8388</name>
</gene>
<dbReference type="InterPro" id="IPR008183">
    <property type="entry name" value="Aldose_1/G6P_1-epimerase"/>
</dbReference>